<sequence>MDESAIPRHVPRAYQNEIFQHAIRRNVIAVMGTGTGKTMIACMLIGYMHSRPYNPKIQKKISAFVVPTVPLVHQQADTVEKFTGLAVKSFCGEMGVEFWDRTKWLDELDIDNTHVIVLTPQIFLNILSHAYVDISLFDLLIIDECHHARKGNPIAVAFREFYHAMKPGKPRPKVLGLTASPIWSPNNPQKSLHELQMTLASTVVAVKANQDELEKHAPRPKEHIVFYRPDLIPKTTELFAALEALPHDWVVRDLLWSKIRTRAQVAMVDLGPLGMDLYLVKQLQEPIKTLVREAKLGFSLSLDIDWNLVKQLYRLLAHINVELDSSVSAAFVSPKLRQLVQVLSTHHHASDEANEESDFQAIIFVTQRHIAFGLAELLQKLEGVCKWIQVRSLIGHGSTGGIAGGQSLNEQKRLVKDFKDGKFNVLISTSVGEEGLDFPACALVIRYDVNHTMIGYMQSRGRARQKESKYVIMMDEYDPEQLEKYRVSKDRPLPQERNMLKRRLCQKYVNFEGVMAEEYRTTQGKAPKFDEHETGIDPIDQALRQTYRVPSTGALLTFERAVSLINETCSLLPTSDGIPAPAPVVEVDEISQARYRGRIILPASTALPMDKLTVEAQPRRRKTEAKRAAAFEACRVLHHYGLLNNYLLPHREHEGEEAVDIDGYLVGEDLPVEFEVDREPVWGSIWKSPERVYLTRISIDGRISTGLISGSPLPKALKFPMWTGKATEENQRSAECLSSIPLDYTAEQAHDIFFPYTERAYKEVIAHGRVIENKALLLVAPLQQSGDLDWEVLERVFDPIPDHSGRLDTFVNGPYGRPCGIDRRRPDITLASLARDVLMGQAEVDISSLDDSMTYRDYLCKKYGRNLPDLLDGLGDEVPMIEVLHLSKRRNNLISVKDAIKTTNVYGRTRGPISEILPESWLTTSFFDTSSFDHLQLIPSIIRFVTDAERIYPYAKKLGLADVKAEILREAVTPPQAVAGLDYQRLETLGDRVLQLCTTVHVYYKFPHKDEGKLHVLRRNSVCNRYLRRRAEEAGLAAMVCSERLTVAKWNWPNTGMDTRTTINRKWLQDSTEGGWLKAFTAGQALGLPFGGTDPWTERYSLSVPYDLSETSDVAEVLQQKLRYRFKNPLLLLEAITHPSLASQEVPSYNRLEFLGDAVLDMIVVERMYQKYPHADPSELTLRKQAIVSNATLGWLSVVDLGLAVHIQHNSQQAIPRLILQAMDMFKDIGAEALLNEHWEYHPAKFLADVVESIIGAIFVDVGHDYEATKNIVIPLFEKVLIASDTCRIDCPITELMAWAGSKYKCQKIRFEQESERSKKPASYEYRITIHGKTLSTRLGPQRYSVKCNLSVDAMQILREDEKMLHFCNCDVENLEEDGVTRRKPKAKSGCLDNKSPSSKMHTSNTSDVAMVFDYNARAGEVSGMNAVGLASPSDEEILNRIGQIEGQAAPIETSTRRITKQQSFYVEAIGDNIVIDDDDDDEDDDAVIMPQYFLPNETIVISDDDN</sequence>
<gene>
    <name evidence="1" type="ORF">QFC21_000526</name>
</gene>
<protein>
    <submittedName>
        <fullName evidence="1">Uncharacterized protein</fullName>
    </submittedName>
</protein>
<comment type="caution">
    <text evidence="1">The sequence shown here is derived from an EMBL/GenBank/DDBJ whole genome shotgun (WGS) entry which is preliminary data.</text>
</comment>
<accession>A0ACC2WDQ1</accession>
<keyword evidence="2" id="KW-1185">Reference proteome</keyword>
<dbReference type="Proteomes" id="UP001227268">
    <property type="component" value="Unassembled WGS sequence"/>
</dbReference>
<name>A0ACC2WDQ1_9TREE</name>
<proteinExistence type="predicted"/>
<dbReference type="EMBL" id="JASBWT010000001">
    <property type="protein sequence ID" value="KAJ9109197.1"/>
    <property type="molecule type" value="Genomic_DNA"/>
</dbReference>
<evidence type="ECO:0000313" key="2">
    <source>
        <dbReference type="Proteomes" id="UP001227268"/>
    </source>
</evidence>
<reference evidence="1" key="1">
    <citation type="submission" date="2023-04" db="EMBL/GenBank/DDBJ databases">
        <title>Draft Genome sequencing of Naganishia species isolated from polar environments using Oxford Nanopore Technology.</title>
        <authorList>
            <person name="Leo P."/>
            <person name="Venkateswaran K."/>
        </authorList>
    </citation>
    <scope>NUCLEOTIDE SEQUENCE</scope>
    <source>
        <strain evidence="1">MNA-CCFEE 5423</strain>
    </source>
</reference>
<organism evidence="1 2">
    <name type="scientific">Naganishia friedmannii</name>
    <dbReference type="NCBI Taxonomy" id="89922"/>
    <lineage>
        <taxon>Eukaryota</taxon>
        <taxon>Fungi</taxon>
        <taxon>Dikarya</taxon>
        <taxon>Basidiomycota</taxon>
        <taxon>Agaricomycotina</taxon>
        <taxon>Tremellomycetes</taxon>
        <taxon>Filobasidiales</taxon>
        <taxon>Filobasidiaceae</taxon>
        <taxon>Naganishia</taxon>
    </lineage>
</organism>
<evidence type="ECO:0000313" key="1">
    <source>
        <dbReference type="EMBL" id="KAJ9109197.1"/>
    </source>
</evidence>